<gene>
    <name evidence="4" type="ORF">ACFSR2_03755</name>
</gene>
<organism evidence="4 5">
    <name type="scientific">Emticicia soli</name>
    <dbReference type="NCBI Taxonomy" id="2027878"/>
    <lineage>
        <taxon>Bacteria</taxon>
        <taxon>Pseudomonadati</taxon>
        <taxon>Bacteroidota</taxon>
        <taxon>Cytophagia</taxon>
        <taxon>Cytophagales</taxon>
        <taxon>Leadbetterellaceae</taxon>
        <taxon>Emticicia</taxon>
    </lineage>
</organism>
<evidence type="ECO:0000313" key="4">
    <source>
        <dbReference type="EMBL" id="MFD2519985.1"/>
    </source>
</evidence>
<dbReference type="Pfam" id="PF01103">
    <property type="entry name" value="Omp85"/>
    <property type="match status" value="1"/>
</dbReference>
<proteinExistence type="predicted"/>
<dbReference type="Gene3D" id="2.40.160.50">
    <property type="entry name" value="membrane protein fhac: a member of the omp85/tpsb transporter family"/>
    <property type="match status" value="1"/>
</dbReference>
<dbReference type="Proteomes" id="UP001597510">
    <property type="component" value="Unassembled WGS sequence"/>
</dbReference>
<dbReference type="EMBL" id="JBHULC010000004">
    <property type="protein sequence ID" value="MFD2519985.1"/>
    <property type="molecule type" value="Genomic_DNA"/>
</dbReference>
<evidence type="ECO:0000259" key="3">
    <source>
        <dbReference type="Pfam" id="PF01103"/>
    </source>
</evidence>
<dbReference type="InterPro" id="IPR000184">
    <property type="entry name" value="Bac_surfAg_D15"/>
</dbReference>
<reference evidence="5" key="1">
    <citation type="journal article" date="2019" name="Int. J. Syst. Evol. Microbiol.">
        <title>The Global Catalogue of Microorganisms (GCM) 10K type strain sequencing project: providing services to taxonomists for standard genome sequencing and annotation.</title>
        <authorList>
            <consortium name="The Broad Institute Genomics Platform"/>
            <consortium name="The Broad Institute Genome Sequencing Center for Infectious Disease"/>
            <person name="Wu L."/>
            <person name="Ma J."/>
        </authorList>
    </citation>
    <scope>NUCLEOTIDE SEQUENCE [LARGE SCALE GENOMIC DNA]</scope>
    <source>
        <strain evidence="5">KCTC 52344</strain>
    </source>
</reference>
<keyword evidence="5" id="KW-1185">Reference proteome</keyword>
<comment type="subcellular location">
    <subcellularLocation>
        <location evidence="1">Membrane</location>
    </subcellularLocation>
</comment>
<dbReference type="RefSeq" id="WP_340235394.1">
    <property type="nucleotide sequence ID" value="NZ_JBBEWC010000004.1"/>
</dbReference>
<sequence>MNIRIIAIFILFFAPSILLAQIPYSQQVDATDVLRRILKTKKPRKTDSTSLKEGGKVITVLPTPGYAPQSGFFAQIVTNVAIRNTGANVSVINLLATYTQYRQTILQNTISYFSKNNKYYFSTDWRLMNYPQATYGLGINTSLDKATDMNFSYLRLYQTIMRSVGKNLYLGIGYQYDYHWKIESMYDGAKVEQISGFTLGVSGHSISSGPTLALLYDSRTNSMSARQGLYANVVFKQSLKSLGSNTNYQSLLVDARKYFPLNKSRTQVLALWSYNTFTNGTVPYLDMPSTGWDTNVNTGRGFIQGRFRGENLMYLEAEYRFTILRNQFLGGVLFSNIQTVSELHTKRFQKVMPSAGAGLRVRLNKFSRANLAIDYAMGADGSRNIYFNFGEVF</sequence>
<name>A0ABW5J4W3_9BACT</name>
<protein>
    <submittedName>
        <fullName evidence="4">BamA/TamA family outer membrane protein</fullName>
    </submittedName>
</protein>
<comment type="caution">
    <text evidence="4">The sequence shown here is derived from an EMBL/GenBank/DDBJ whole genome shotgun (WGS) entry which is preliminary data.</text>
</comment>
<accession>A0ABW5J4W3</accession>
<evidence type="ECO:0000256" key="1">
    <source>
        <dbReference type="ARBA" id="ARBA00004370"/>
    </source>
</evidence>
<feature type="domain" description="Bacterial surface antigen (D15)" evidence="3">
    <location>
        <begin position="121"/>
        <end position="393"/>
    </location>
</feature>
<keyword evidence="2" id="KW-0472">Membrane</keyword>
<evidence type="ECO:0000313" key="5">
    <source>
        <dbReference type="Proteomes" id="UP001597510"/>
    </source>
</evidence>
<evidence type="ECO:0000256" key="2">
    <source>
        <dbReference type="ARBA" id="ARBA00023136"/>
    </source>
</evidence>